<proteinExistence type="inferred from homology"/>
<dbReference type="AlphaFoldDB" id="A0A1I1XJM6"/>
<dbReference type="RefSeq" id="WP_096331236.1">
    <property type="nucleotide sequence ID" value="NZ_FOMX01000008.1"/>
</dbReference>
<evidence type="ECO:0000313" key="4">
    <source>
        <dbReference type="EMBL" id="SFE07575.1"/>
    </source>
</evidence>
<evidence type="ECO:0000313" key="5">
    <source>
        <dbReference type="Proteomes" id="UP000199400"/>
    </source>
</evidence>
<dbReference type="InterPro" id="IPR000891">
    <property type="entry name" value="PYR_CT"/>
</dbReference>
<name>A0A1I1XJM6_9BACT</name>
<comment type="similarity">
    <text evidence="1">Belongs to the alpha-IPM synthase/homocitrate synthase family.</text>
</comment>
<dbReference type="OrthoDB" id="9804858at2"/>
<dbReference type="Gene3D" id="3.20.20.70">
    <property type="entry name" value="Aldolase class I"/>
    <property type="match status" value="1"/>
</dbReference>
<dbReference type="PROSITE" id="PS50991">
    <property type="entry name" value="PYR_CT"/>
    <property type="match status" value="1"/>
</dbReference>
<dbReference type="Pfam" id="PF00682">
    <property type="entry name" value="HMGL-like"/>
    <property type="match status" value="1"/>
</dbReference>
<accession>A0A1I1XJM6</accession>
<evidence type="ECO:0000256" key="1">
    <source>
        <dbReference type="ARBA" id="ARBA00006154"/>
    </source>
</evidence>
<protein>
    <submittedName>
        <fullName evidence="4">2-isopropylmalate synthase</fullName>
    </submittedName>
</protein>
<dbReference type="EMBL" id="FOMX01000008">
    <property type="protein sequence ID" value="SFE07575.1"/>
    <property type="molecule type" value="Genomic_DNA"/>
</dbReference>
<dbReference type="Proteomes" id="UP000199400">
    <property type="component" value="Unassembled WGS sequence"/>
</dbReference>
<dbReference type="InterPro" id="IPR013785">
    <property type="entry name" value="Aldolase_TIM"/>
</dbReference>
<dbReference type="PANTHER" id="PTHR42880">
    <property type="entry name" value="HOMOCITRATE SYNTHASE"/>
    <property type="match status" value="1"/>
</dbReference>
<feature type="domain" description="Pyruvate carboxyltransferase" evidence="3">
    <location>
        <begin position="29"/>
        <end position="297"/>
    </location>
</feature>
<evidence type="ECO:0000259" key="3">
    <source>
        <dbReference type="PROSITE" id="PS50991"/>
    </source>
</evidence>
<dbReference type="Gene3D" id="1.10.238.260">
    <property type="match status" value="1"/>
</dbReference>
<gene>
    <name evidence="4" type="ORF">SAMN02745121_02911</name>
</gene>
<dbReference type="GO" id="GO:0016740">
    <property type="term" value="F:transferase activity"/>
    <property type="evidence" value="ECO:0007669"/>
    <property type="project" value="UniProtKB-KW"/>
</dbReference>
<dbReference type="STRING" id="54.SAMN02745121_02911"/>
<evidence type="ECO:0000256" key="2">
    <source>
        <dbReference type="ARBA" id="ARBA00022679"/>
    </source>
</evidence>
<keyword evidence="5" id="KW-1185">Reference proteome</keyword>
<dbReference type="PANTHER" id="PTHR42880:SF1">
    <property type="entry name" value="ISOPROPYLMALATE_HOMOCITRATE_CITRAMALATE SYNTHASE FAMILY PROTEIN"/>
    <property type="match status" value="1"/>
</dbReference>
<dbReference type="SUPFAM" id="SSF51569">
    <property type="entry name" value="Aldolase"/>
    <property type="match status" value="1"/>
</dbReference>
<reference evidence="5" key="1">
    <citation type="submission" date="2016-10" db="EMBL/GenBank/DDBJ databases">
        <authorList>
            <person name="Varghese N."/>
            <person name="Submissions S."/>
        </authorList>
    </citation>
    <scope>NUCLEOTIDE SEQUENCE [LARGE SCALE GENOMIC DNA]</scope>
    <source>
        <strain evidence="5">ATCC 25963</strain>
    </source>
</reference>
<organism evidence="4 5">
    <name type="scientific">Nannocystis exedens</name>
    <dbReference type="NCBI Taxonomy" id="54"/>
    <lineage>
        <taxon>Bacteria</taxon>
        <taxon>Pseudomonadati</taxon>
        <taxon>Myxococcota</taxon>
        <taxon>Polyangia</taxon>
        <taxon>Nannocystales</taxon>
        <taxon>Nannocystaceae</taxon>
        <taxon>Nannocystis</taxon>
    </lineage>
</organism>
<keyword evidence="2" id="KW-0808">Transferase</keyword>
<sequence length="417" mass="46137">MATTHANTAALIYDWNEKERTAPLLRRAPRFVDESIRDGIQSPSVRDPSIEQKMELVRLMDRMGVHAVNLGLPGAGRRAQEDVERLLRFMVEEKLRITANCAARTVASDIHPIIDISQKVGVPIEVMTFIGSSPIRGYTEGWDNDRLKKHTHEAVKLGVDHGLPVGFVTEDTTRSHPKTLDVLFRTALEAGAGRLVLCDTCGHATPDGLRNLLNFARGVLRSMDLEDTVELDWHGHNDRGLALVLGLYAFEWGFNRVHGCGLGIGERVGNCSLDLLLLNLYLLGQLDPKQHDLSCLVEYVEKISEATGVPIHPSYPLAGRDAFRTATGVHAAAIIKATKTGDLDLADRVYSSVPARVFGRKQEIEIGHYSGRSNVIFWLREHGYEPSDELVDRVFNFAKSQNHTLTTEEVKAVIAGG</sequence>